<evidence type="ECO:0000259" key="4">
    <source>
        <dbReference type="Pfam" id="PF00881"/>
    </source>
</evidence>
<gene>
    <name evidence="5" type="primary">nfsB</name>
    <name evidence="5" type="ORF">GCM10007894_22460</name>
</gene>
<dbReference type="SUPFAM" id="SSF55469">
    <property type="entry name" value="FMN-dependent nitroreductase-like"/>
    <property type="match status" value="1"/>
</dbReference>
<accession>A0AA37TMH5</accession>
<sequence length="218" mass="24653">MTHPIIADLEQRYTAKRCDATKRIPQEQLDVLYEAMRLSASSINSQPWKFIVLDSDEAKQRMHDSFANKFQFNQPHAKAASQVILFAYNPSYKREDYAKVVDKGIEDKRTKPEEREQAFAGFAFAELNTDENGDTSNWTKAQTYLALGNTLHVLARLGIDSTTMEGIDSELIGELFKEELGGYVCEVALAIGYHDQADDYNKPLPKSRLAAEQVLQVL</sequence>
<dbReference type="PANTHER" id="PTHR43673">
    <property type="entry name" value="NAD(P)H NITROREDUCTASE YDGI-RELATED"/>
    <property type="match status" value="1"/>
</dbReference>
<keyword evidence="3" id="KW-0560">Oxidoreductase</keyword>
<dbReference type="InterPro" id="IPR033878">
    <property type="entry name" value="NfsB-like"/>
</dbReference>
<comment type="caution">
    <text evidence="5">The sequence shown here is derived from an EMBL/GenBank/DDBJ whole genome shotgun (WGS) entry which is preliminary data.</text>
</comment>
<name>A0AA37TMH5_9GAMM</name>
<dbReference type="InterPro" id="IPR000415">
    <property type="entry name" value="Nitroreductase-like"/>
</dbReference>
<dbReference type="RefSeq" id="WP_095500201.1">
    <property type="nucleotide sequence ID" value="NZ_BSPO01000003.1"/>
</dbReference>
<evidence type="ECO:0000256" key="1">
    <source>
        <dbReference type="ARBA" id="ARBA00007118"/>
    </source>
</evidence>
<evidence type="ECO:0000313" key="5">
    <source>
        <dbReference type="EMBL" id="GLS84269.1"/>
    </source>
</evidence>
<dbReference type="EMBL" id="BSPO01000003">
    <property type="protein sequence ID" value="GLS84269.1"/>
    <property type="molecule type" value="Genomic_DNA"/>
</dbReference>
<dbReference type="Proteomes" id="UP001157439">
    <property type="component" value="Unassembled WGS sequence"/>
</dbReference>
<comment type="similarity">
    <text evidence="1">Belongs to the nitroreductase family.</text>
</comment>
<evidence type="ECO:0000256" key="2">
    <source>
        <dbReference type="ARBA" id="ARBA00022857"/>
    </source>
</evidence>
<dbReference type="AlphaFoldDB" id="A0AA37TMH5"/>
<dbReference type="CDD" id="cd02149">
    <property type="entry name" value="NfsB-like"/>
    <property type="match status" value="1"/>
</dbReference>
<proteinExistence type="inferred from homology"/>
<organism evidence="5 6">
    <name type="scientific">Paraferrimonas haliotis</name>
    <dbReference type="NCBI Taxonomy" id="2013866"/>
    <lineage>
        <taxon>Bacteria</taxon>
        <taxon>Pseudomonadati</taxon>
        <taxon>Pseudomonadota</taxon>
        <taxon>Gammaproteobacteria</taxon>
        <taxon>Alteromonadales</taxon>
        <taxon>Ferrimonadaceae</taxon>
        <taxon>Paraferrimonas</taxon>
    </lineage>
</organism>
<evidence type="ECO:0000256" key="3">
    <source>
        <dbReference type="ARBA" id="ARBA00023002"/>
    </source>
</evidence>
<dbReference type="Pfam" id="PF00881">
    <property type="entry name" value="Nitroreductase"/>
    <property type="match status" value="1"/>
</dbReference>
<feature type="domain" description="Nitroreductase" evidence="4">
    <location>
        <begin position="10"/>
        <end position="193"/>
    </location>
</feature>
<evidence type="ECO:0000313" key="6">
    <source>
        <dbReference type="Proteomes" id="UP001157439"/>
    </source>
</evidence>
<keyword evidence="6" id="KW-1185">Reference proteome</keyword>
<reference evidence="5 6" key="1">
    <citation type="journal article" date="2014" name="Int. J. Syst. Evol. Microbiol.">
        <title>Complete genome sequence of Corynebacterium casei LMG S-19264T (=DSM 44701T), isolated from a smear-ripened cheese.</title>
        <authorList>
            <consortium name="US DOE Joint Genome Institute (JGI-PGF)"/>
            <person name="Walter F."/>
            <person name="Albersmeier A."/>
            <person name="Kalinowski J."/>
            <person name="Ruckert C."/>
        </authorList>
    </citation>
    <scope>NUCLEOTIDE SEQUENCE [LARGE SCALE GENOMIC DNA]</scope>
    <source>
        <strain evidence="5 6">NBRC 112785</strain>
    </source>
</reference>
<dbReference type="GO" id="GO:0016491">
    <property type="term" value="F:oxidoreductase activity"/>
    <property type="evidence" value="ECO:0007669"/>
    <property type="project" value="UniProtKB-KW"/>
</dbReference>
<dbReference type="Gene3D" id="3.40.109.10">
    <property type="entry name" value="NADH Oxidase"/>
    <property type="match status" value="1"/>
</dbReference>
<keyword evidence="2" id="KW-0521">NADP</keyword>
<dbReference type="PANTHER" id="PTHR43673:SF10">
    <property type="entry name" value="NADH DEHYDROGENASE_NAD(P)H NITROREDUCTASE XCC3605-RELATED"/>
    <property type="match status" value="1"/>
</dbReference>
<dbReference type="InterPro" id="IPR029479">
    <property type="entry name" value="Nitroreductase"/>
</dbReference>
<protein>
    <submittedName>
        <fullName evidence="5">NAD(P)H-dependent oxidoreductase</fullName>
    </submittedName>
</protein>